<keyword evidence="3" id="KW-1185">Reference proteome</keyword>
<evidence type="ECO:0000313" key="3">
    <source>
        <dbReference type="Proteomes" id="UP000283128"/>
    </source>
</evidence>
<name>A0A3S2VJU5_9ACTN</name>
<evidence type="ECO:0008006" key="4">
    <source>
        <dbReference type="Google" id="ProtNLM"/>
    </source>
</evidence>
<comment type="caution">
    <text evidence="2">The sequence shown here is derived from an EMBL/GenBank/DDBJ whole genome shotgun (WGS) entry which is preliminary data.</text>
</comment>
<keyword evidence="1" id="KW-1133">Transmembrane helix</keyword>
<dbReference type="Proteomes" id="UP000283128">
    <property type="component" value="Unassembled WGS sequence"/>
</dbReference>
<sequence length="129" mass="14217">MLEQVQGYAISILVIGIPVLAGALLFIWREQSLRSRGVTVRAKCVDKSKTDKGEWRLRLLYEVDGMQYQRESLPYKVAPVGVGQRLDVIYDSKDPGYSEVADQRTSGIAARIVGGIALLLIVLAVLSLL</sequence>
<gene>
    <name evidence="2" type="ORF">EOT10_09795</name>
</gene>
<feature type="transmembrane region" description="Helical" evidence="1">
    <location>
        <begin position="108"/>
        <end position="128"/>
    </location>
</feature>
<feature type="transmembrane region" description="Helical" evidence="1">
    <location>
        <begin position="6"/>
        <end position="28"/>
    </location>
</feature>
<accession>A0A3S2VJU5</accession>
<dbReference type="OrthoDB" id="4242345at2"/>
<dbReference type="RefSeq" id="WP_127827704.1">
    <property type="nucleotide sequence ID" value="NZ_RZYA01000003.1"/>
</dbReference>
<dbReference type="EMBL" id="RZYA01000003">
    <property type="protein sequence ID" value="RVU27446.1"/>
    <property type="molecule type" value="Genomic_DNA"/>
</dbReference>
<protein>
    <recommendedName>
        <fullName evidence="4">DUF3592 domain-containing protein</fullName>
    </recommendedName>
</protein>
<dbReference type="AlphaFoldDB" id="A0A3S2VJU5"/>
<proteinExistence type="predicted"/>
<evidence type="ECO:0000313" key="2">
    <source>
        <dbReference type="EMBL" id="RVU27446.1"/>
    </source>
</evidence>
<reference evidence="2 3" key="1">
    <citation type="submission" date="2019-01" db="EMBL/GenBank/DDBJ databases">
        <title>Genome sequences of Streptomyces and Rhizobium isolates collected from root and soil.</title>
        <authorList>
            <person name="Chhettri S."/>
            <person name="Sevigny J.L."/>
            <person name="Sen A."/>
            <person name="Ennis N."/>
            <person name="Tisa L."/>
        </authorList>
    </citation>
    <scope>NUCLEOTIDE SEQUENCE [LARGE SCALE GENOMIC DNA]</scope>
    <source>
        <strain evidence="2 3">San01</strain>
    </source>
</reference>
<keyword evidence="1" id="KW-0812">Transmembrane</keyword>
<organism evidence="2 3">
    <name type="scientific">Streptomyces antnestii</name>
    <dbReference type="NCBI Taxonomy" id="2494256"/>
    <lineage>
        <taxon>Bacteria</taxon>
        <taxon>Bacillati</taxon>
        <taxon>Actinomycetota</taxon>
        <taxon>Actinomycetes</taxon>
        <taxon>Kitasatosporales</taxon>
        <taxon>Streptomycetaceae</taxon>
        <taxon>Streptomyces</taxon>
    </lineage>
</organism>
<keyword evidence="1" id="KW-0472">Membrane</keyword>
<evidence type="ECO:0000256" key="1">
    <source>
        <dbReference type="SAM" id="Phobius"/>
    </source>
</evidence>